<feature type="non-terminal residue" evidence="2">
    <location>
        <position position="175"/>
    </location>
</feature>
<dbReference type="Proteomes" id="UP001154282">
    <property type="component" value="Unassembled WGS sequence"/>
</dbReference>
<evidence type="ECO:0000313" key="3">
    <source>
        <dbReference type="Proteomes" id="UP001154282"/>
    </source>
</evidence>
<dbReference type="EMBL" id="CAMGYJ010000009">
    <property type="protein sequence ID" value="CAI0541555.1"/>
    <property type="molecule type" value="Genomic_DNA"/>
</dbReference>
<comment type="caution">
    <text evidence="2">The sequence shown here is derived from an EMBL/GenBank/DDBJ whole genome shotgun (WGS) entry which is preliminary data.</text>
</comment>
<gene>
    <name evidence="2" type="ORF">LITE_LOCUS42156</name>
</gene>
<evidence type="ECO:0000256" key="1">
    <source>
        <dbReference type="SAM" id="SignalP"/>
    </source>
</evidence>
<organism evidence="2 3">
    <name type="scientific">Linum tenue</name>
    <dbReference type="NCBI Taxonomy" id="586396"/>
    <lineage>
        <taxon>Eukaryota</taxon>
        <taxon>Viridiplantae</taxon>
        <taxon>Streptophyta</taxon>
        <taxon>Embryophyta</taxon>
        <taxon>Tracheophyta</taxon>
        <taxon>Spermatophyta</taxon>
        <taxon>Magnoliopsida</taxon>
        <taxon>eudicotyledons</taxon>
        <taxon>Gunneridae</taxon>
        <taxon>Pentapetalae</taxon>
        <taxon>rosids</taxon>
        <taxon>fabids</taxon>
        <taxon>Malpighiales</taxon>
        <taxon>Linaceae</taxon>
        <taxon>Linum</taxon>
    </lineage>
</organism>
<dbReference type="AlphaFoldDB" id="A0AAV0Q7M9"/>
<evidence type="ECO:0000313" key="2">
    <source>
        <dbReference type="EMBL" id="CAI0541555.1"/>
    </source>
</evidence>
<feature type="chain" id="PRO_5043886068" evidence="1">
    <location>
        <begin position="26"/>
        <end position="175"/>
    </location>
</feature>
<feature type="signal peptide" evidence="1">
    <location>
        <begin position="1"/>
        <end position="25"/>
    </location>
</feature>
<keyword evidence="3" id="KW-1185">Reference proteome</keyword>
<keyword evidence="1" id="KW-0732">Signal</keyword>
<proteinExistence type="predicted"/>
<accession>A0AAV0Q7M9</accession>
<protein>
    <submittedName>
        <fullName evidence="2">Uncharacterized protein</fullName>
    </submittedName>
</protein>
<name>A0AAV0Q7M9_9ROSI</name>
<reference evidence="2" key="1">
    <citation type="submission" date="2022-08" db="EMBL/GenBank/DDBJ databases">
        <authorList>
            <person name="Gutierrez-Valencia J."/>
        </authorList>
    </citation>
    <scope>NUCLEOTIDE SEQUENCE</scope>
</reference>
<sequence>MSPNFPCFWARLCLLLSHLFRSSLKLIFRFHEVENGGNSEDKKEEDDYSAVIREQEDDCDGCTYGGLEKTGAELDTTVPSVQSGSNKYEFVLSGEMMTGFMEEPRVLKFTVCEQISDDERFESCNEKNFHGDEFDAENGWDFFDRALIEKLMEAQKRYAKFIYEDDDDDTIDSPV</sequence>